<name>A0ABS9JRV1_9ACTN</name>
<dbReference type="Pfam" id="PF21761">
    <property type="entry name" value="RedAm-like_C"/>
    <property type="match status" value="1"/>
</dbReference>
<feature type="transmembrane region" description="Helical" evidence="1">
    <location>
        <begin position="52"/>
        <end position="73"/>
    </location>
</feature>
<dbReference type="RefSeq" id="WP_208639741.1">
    <property type="nucleotide sequence ID" value="NZ_JAKKZF010000211.1"/>
</dbReference>
<keyword evidence="1" id="KW-0472">Membrane</keyword>
<evidence type="ECO:0000259" key="2">
    <source>
        <dbReference type="Pfam" id="PF21761"/>
    </source>
</evidence>
<evidence type="ECO:0000313" key="4">
    <source>
        <dbReference type="Proteomes" id="UP001299012"/>
    </source>
</evidence>
<dbReference type="Proteomes" id="UP001299012">
    <property type="component" value="Unassembled WGS sequence"/>
</dbReference>
<reference evidence="3 4" key="1">
    <citation type="submission" date="2022-01" db="EMBL/GenBank/DDBJ databases">
        <title>Draft Genome Sequences of Seven Type Strains of the Genus Streptomyces.</title>
        <authorList>
            <person name="Aziz S."/>
            <person name="Coretto E."/>
            <person name="Chronakova A."/>
            <person name="Sproer C."/>
            <person name="Huber K."/>
            <person name="Nouioui I."/>
            <person name="Gross H."/>
        </authorList>
    </citation>
    <scope>NUCLEOTIDE SEQUENCE [LARGE SCALE GENOMIC DNA]</scope>
    <source>
        <strain evidence="3 4">DSM 41685</strain>
    </source>
</reference>
<proteinExistence type="predicted"/>
<keyword evidence="4" id="KW-1185">Reference proteome</keyword>
<dbReference type="Gene3D" id="1.10.1040.10">
    <property type="entry name" value="N-(1-d-carboxylethyl)-l-norvaline Dehydrogenase, domain 2"/>
    <property type="match status" value="1"/>
</dbReference>
<accession>A0ABS9JRV1</accession>
<evidence type="ECO:0000313" key="3">
    <source>
        <dbReference type="EMBL" id="MCG0068302.1"/>
    </source>
</evidence>
<comment type="caution">
    <text evidence="3">The sequence shown here is derived from an EMBL/GenBank/DDBJ whole genome shotgun (WGS) entry which is preliminary data.</text>
</comment>
<sequence length="113" mass="11611">MSPSALARRAVHRRVAAASSTETSAFGGTSRYTSRCASLSASVGADAGPAPLYDLALLAVVYVVFAGFLHGAAMVAPAGVAAGATAAMAAPWLTAMTGAFQVRHRRRRRGLHR</sequence>
<keyword evidence="1" id="KW-0812">Transmembrane</keyword>
<dbReference type="EMBL" id="JAKKZF010000211">
    <property type="protein sequence ID" value="MCG0068302.1"/>
    <property type="molecule type" value="Genomic_DNA"/>
</dbReference>
<organism evidence="3 4">
    <name type="scientific">Streptomyces tricolor</name>
    <dbReference type="NCBI Taxonomy" id="68277"/>
    <lineage>
        <taxon>Bacteria</taxon>
        <taxon>Bacillati</taxon>
        <taxon>Actinomycetota</taxon>
        <taxon>Actinomycetes</taxon>
        <taxon>Kitasatosporales</taxon>
        <taxon>Streptomycetaceae</taxon>
        <taxon>Streptomyces</taxon>
        <taxon>Streptomyces violaceoruber group</taxon>
    </lineage>
</organism>
<feature type="transmembrane region" description="Helical" evidence="1">
    <location>
        <begin position="79"/>
        <end position="100"/>
    </location>
</feature>
<dbReference type="InterPro" id="IPR048666">
    <property type="entry name" value="RedAm-like_C"/>
</dbReference>
<protein>
    <recommendedName>
        <fullName evidence="2">NADPH-dependent reductive aminase-like C-terminal domain-containing protein</fullName>
    </recommendedName>
</protein>
<evidence type="ECO:0000256" key="1">
    <source>
        <dbReference type="SAM" id="Phobius"/>
    </source>
</evidence>
<gene>
    <name evidence="3" type="ORF">L0F81_34430</name>
</gene>
<dbReference type="InterPro" id="IPR013328">
    <property type="entry name" value="6PGD_dom2"/>
</dbReference>
<feature type="domain" description="NADPH-dependent reductive aminase-like C-terminal" evidence="2">
    <location>
        <begin position="46"/>
        <end position="101"/>
    </location>
</feature>
<keyword evidence="1" id="KW-1133">Transmembrane helix</keyword>